<dbReference type="AlphaFoldDB" id="A0A2K4ZN29"/>
<gene>
    <name evidence="2" type="ORF">AMURIS_04599</name>
</gene>
<reference evidence="2 3" key="1">
    <citation type="submission" date="2018-01" db="EMBL/GenBank/DDBJ databases">
        <authorList>
            <person name="Gaut B.S."/>
            <person name="Morton B.R."/>
            <person name="Clegg M.T."/>
            <person name="Duvall M.R."/>
        </authorList>
    </citation>
    <scope>NUCLEOTIDE SEQUENCE [LARGE SCALE GENOMIC DNA]</scope>
    <source>
        <strain evidence="2">GP69</strain>
    </source>
</reference>
<evidence type="ECO:0000259" key="1">
    <source>
        <dbReference type="Pfam" id="PF19854"/>
    </source>
</evidence>
<sequence length="325" mass="36860">MNPINVIMEHKPYFKLCQAKAEKIIRLPEREFEQFLKSPMEYQDFIKEDVDLMRQDESGVYHCLLVTGDNHRDGVLVEADGYDYARYASYVPDAAALAYDSLSEMGYRLAFLVDLFVTEGTAAASGGYWEVSFEKIREQSGLELGANPFLQELMADMITERPEVAEVCIWRDCFSVNYRPEFCHDHQEEEIPESREMGYEAFAEALSAIRPDSREAAAVWYEWAKELEEFDKAGEPERTGKKAEAFLNEFAGRFRAIQERHGDEVAGQMISLAEIPFCLFPWEMKLAAEHLAAGGGVHDIPQMSKEGVLEDFSDAGQGKAPVQSM</sequence>
<protein>
    <recommendedName>
        <fullName evidence="1">DUF6329 domain-containing protein</fullName>
    </recommendedName>
</protein>
<dbReference type="RefSeq" id="WP_103241826.1">
    <property type="nucleotide sequence ID" value="NZ_JANJZD010000035.1"/>
</dbReference>
<keyword evidence="3" id="KW-1185">Reference proteome</keyword>
<dbReference type="Pfam" id="PF19854">
    <property type="entry name" value="DUF6329"/>
    <property type="match status" value="1"/>
</dbReference>
<feature type="domain" description="DUF6329" evidence="1">
    <location>
        <begin position="59"/>
        <end position="96"/>
    </location>
</feature>
<evidence type="ECO:0000313" key="2">
    <source>
        <dbReference type="EMBL" id="SOY31850.1"/>
    </source>
</evidence>
<dbReference type="EMBL" id="OFSM01000033">
    <property type="protein sequence ID" value="SOY31850.1"/>
    <property type="molecule type" value="Genomic_DNA"/>
</dbReference>
<dbReference type="InterPro" id="IPR046292">
    <property type="entry name" value="DUF6329"/>
</dbReference>
<accession>A0A2K4ZN29</accession>
<dbReference type="Proteomes" id="UP000236311">
    <property type="component" value="Unassembled WGS sequence"/>
</dbReference>
<evidence type="ECO:0000313" key="3">
    <source>
        <dbReference type="Proteomes" id="UP000236311"/>
    </source>
</evidence>
<organism evidence="2 3">
    <name type="scientific">Acetatifactor muris</name>
    <dbReference type="NCBI Taxonomy" id="879566"/>
    <lineage>
        <taxon>Bacteria</taxon>
        <taxon>Bacillati</taxon>
        <taxon>Bacillota</taxon>
        <taxon>Clostridia</taxon>
        <taxon>Lachnospirales</taxon>
        <taxon>Lachnospiraceae</taxon>
        <taxon>Acetatifactor</taxon>
    </lineage>
</organism>
<dbReference type="OrthoDB" id="2166284at2"/>
<proteinExistence type="predicted"/>
<name>A0A2K4ZN29_9FIRM</name>